<dbReference type="AlphaFoldDB" id="A0A1U7P357"/>
<dbReference type="STRING" id="249408.BOO71_0002542"/>
<dbReference type="InterPro" id="IPR007312">
    <property type="entry name" value="Phosphoesterase"/>
</dbReference>
<dbReference type="GO" id="GO:0016788">
    <property type="term" value="F:hydrolase activity, acting on ester bonds"/>
    <property type="evidence" value="ECO:0007669"/>
    <property type="project" value="InterPro"/>
</dbReference>
<dbReference type="Proteomes" id="UP000186607">
    <property type="component" value="Unassembled WGS sequence"/>
</dbReference>
<proteinExistence type="predicted"/>
<keyword evidence="1" id="KW-0378">Hydrolase</keyword>
<dbReference type="OrthoDB" id="9770871at2"/>
<dbReference type="Pfam" id="PF04185">
    <property type="entry name" value="Phosphoesterase"/>
    <property type="match status" value="1"/>
</dbReference>
<dbReference type="Gene3D" id="3.40.720.10">
    <property type="entry name" value="Alkaline Phosphatase, subunit A"/>
    <property type="match status" value="1"/>
</dbReference>
<dbReference type="PANTHER" id="PTHR31956:SF8">
    <property type="entry name" value="ACID PHOSPHATASE PHOA (AFU_ORTHOLOGUE AFUA_1G03570)"/>
    <property type="match status" value="1"/>
</dbReference>
<evidence type="ECO:0000256" key="2">
    <source>
        <dbReference type="SAM" id="SignalP"/>
    </source>
</evidence>
<dbReference type="EMBL" id="MSTI01000028">
    <property type="protein sequence ID" value="OLV19601.1"/>
    <property type="molecule type" value="Genomic_DNA"/>
</dbReference>
<gene>
    <name evidence="3" type="ORF">BOO71_0002542</name>
</gene>
<dbReference type="PANTHER" id="PTHR31956">
    <property type="entry name" value="NON-SPECIFIC PHOSPHOLIPASE C4-RELATED"/>
    <property type="match status" value="1"/>
</dbReference>
<evidence type="ECO:0000256" key="1">
    <source>
        <dbReference type="ARBA" id="ARBA00022801"/>
    </source>
</evidence>
<sequence length="291" mass="30830">MRSLAFSLVAASLISSTEAAPQPFSHVFVIVMENTGYAQAIGNPNLPTLNALAQKYSLATNYTGVAHPSLPNYVALLFGSTFGSHSDDPRQSFGGDNLALQLEHAGLSWKGYFQGLPSVGWDGGAAGNYGKKHNPFMLSSVIADDTKRRQNVVKLDALSADLNSGKAPNFALIVPDVCHDMHGALNCLRGPGLQRTGDAFIKVWTDRIMASSAWTGHAAIVITFDESEGGDTTGGGGKLATVVITKAGPRGMTSAQPYNHYSLLRTLQDGWGLPPLREAATARPMTDLFGP</sequence>
<evidence type="ECO:0000313" key="3">
    <source>
        <dbReference type="EMBL" id="OLV19601.1"/>
    </source>
</evidence>
<comment type="caution">
    <text evidence="3">The sequence shown here is derived from an EMBL/GenBank/DDBJ whole genome shotgun (WGS) entry which is preliminary data.</text>
</comment>
<protein>
    <submittedName>
        <fullName evidence="3">Acid phosphatase</fullName>
    </submittedName>
</protein>
<reference evidence="3 4" key="1">
    <citation type="submission" date="2017-01" db="EMBL/GenBank/DDBJ databases">
        <title>Genome Analysis of Deinococcus marmoris KOPRI26562.</title>
        <authorList>
            <person name="Kim J.H."/>
            <person name="Oh H.-M."/>
        </authorList>
    </citation>
    <scope>NUCLEOTIDE SEQUENCE [LARGE SCALE GENOMIC DNA]</scope>
    <source>
        <strain evidence="3 4">KOPRI26562</strain>
    </source>
</reference>
<feature type="chain" id="PRO_5012662611" evidence="2">
    <location>
        <begin position="20"/>
        <end position="291"/>
    </location>
</feature>
<feature type="signal peptide" evidence="2">
    <location>
        <begin position="1"/>
        <end position="19"/>
    </location>
</feature>
<dbReference type="GO" id="GO:0009395">
    <property type="term" value="P:phospholipid catabolic process"/>
    <property type="evidence" value="ECO:0007669"/>
    <property type="project" value="TreeGrafter"/>
</dbReference>
<evidence type="ECO:0000313" key="4">
    <source>
        <dbReference type="Proteomes" id="UP000186607"/>
    </source>
</evidence>
<organism evidence="3 4">
    <name type="scientific">Deinococcus marmoris</name>
    <dbReference type="NCBI Taxonomy" id="249408"/>
    <lineage>
        <taxon>Bacteria</taxon>
        <taxon>Thermotogati</taxon>
        <taxon>Deinococcota</taxon>
        <taxon>Deinococci</taxon>
        <taxon>Deinococcales</taxon>
        <taxon>Deinococcaceae</taxon>
        <taxon>Deinococcus</taxon>
    </lineage>
</organism>
<dbReference type="RefSeq" id="WP_075830744.1">
    <property type="nucleotide sequence ID" value="NZ_MSTI01000028.1"/>
</dbReference>
<dbReference type="InterPro" id="IPR017850">
    <property type="entry name" value="Alkaline_phosphatase_core_sf"/>
</dbReference>
<accession>A0A1U7P357</accession>
<name>A0A1U7P357_9DEIO</name>
<keyword evidence="2" id="KW-0732">Signal</keyword>
<keyword evidence="4" id="KW-1185">Reference proteome</keyword>